<dbReference type="InterPro" id="IPR003594">
    <property type="entry name" value="HATPase_dom"/>
</dbReference>
<dbReference type="Pfam" id="PF07730">
    <property type="entry name" value="HisKA_3"/>
    <property type="match status" value="1"/>
</dbReference>
<dbReference type="RefSeq" id="WP_303277853.1">
    <property type="nucleotide sequence ID" value="NZ_JAUOEK010000117.1"/>
</dbReference>
<evidence type="ECO:0000313" key="13">
    <source>
        <dbReference type="EMBL" id="MDO5970162.1"/>
    </source>
</evidence>
<accession>A0ABT8WAR4</accession>
<keyword evidence="14" id="KW-1185">Reference proteome</keyword>
<dbReference type="Gene3D" id="1.25.40.10">
    <property type="entry name" value="Tetratricopeptide repeat domain"/>
    <property type="match status" value="3"/>
</dbReference>
<dbReference type="InterPro" id="IPR019734">
    <property type="entry name" value="TPR_rpt"/>
</dbReference>
<feature type="coiled-coil region" evidence="9">
    <location>
        <begin position="527"/>
        <end position="554"/>
    </location>
</feature>
<dbReference type="SUPFAM" id="SSF55874">
    <property type="entry name" value="ATPase domain of HSP90 chaperone/DNA topoisomerase II/histidine kinase"/>
    <property type="match status" value="1"/>
</dbReference>
<evidence type="ECO:0000256" key="1">
    <source>
        <dbReference type="ARBA" id="ARBA00000085"/>
    </source>
</evidence>
<evidence type="ECO:0000259" key="12">
    <source>
        <dbReference type="PROSITE" id="PS50109"/>
    </source>
</evidence>
<dbReference type="PROSITE" id="PS50109">
    <property type="entry name" value="HIS_KIN"/>
    <property type="match status" value="1"/>
</dbReference>
<evidence type="ECO:0000256" key="9">
    <source>
        <dbReference type="SAM" id="Coils"/>
    </source>
</evidence>
<keyword evidence="10" id="KW-0812">Transmembrane</keyword>
<keyword evidence="5" id="KW-0547">Nucleotide-binding</keyword>
<dbReference type="Pfam" id="PF02518">
    <property type="entry name" value="HATPase_c"/>
    <property type="match status" value="1"/>
</dbReference>
<comment type="catalytic activity">
    <reaction evidence="1">
        <text>ATP + protein L-histidine = ADP + protein N-phospho-L-histidine.</text>
        <dbReference type="EC" id="2.7.13.3"/>
    </reaction>
</comment>
<evidence type="ECO:0000256" key="8">
    <source>
        <dbReference type="ARBA" id="ARBA00023012"/>
    </source>
</evidence>
<feature type="chain" id="PRO_5047059462" description="histidine kinase" evidence="11">
    <location>
        <begin position="20"/>
        <end position="688"/>
    </location>
</feature>
<dbReference type="Pfam" id="PF13176">
    <property type="entry name" value="TPR_7"/>
    <property type="match status" value="1"/>
</dbReference>
<evidence type="ECO:0000256" key="5">
    <source>
        <dbReference type="ARBA" id="ARBA00022741"/>
    </source>
</evidence>
<dbReference type="InterPro" id="IPR011712">
    <property type="entry name" value="Sig_transdc_His_kin_sub3_dim/P"/>
</dbReference>
<reference evidence="13" key="1">
    <citation type="submission" date="2023-07" db="EMBL/GenBank/DDBJ databases">
        <title>Two novel species in the genus Flavivirga.</title>
        <authorList>
            <person name="Kwon K."/>
        </authorList>
    </citation>
    <scope>NUCLEOTIDE SEQUENCE</scope>
    <source>
        <strain evidence="13">KCTC 52353</strain>
    </source>
</reference>
<keyword evidence="4" id="KW-0808">Transferase</keyword>
<dbReference type="SUPFAM" id="SSF81901">
    <property type="entry name" value="HCP-like"/>
    <property type="match status" value="1"/>
</dbReference>
<keyword evidence="3" id="KW-0597">Phosphoprotein</keyword>
<dbReference type="SMART" id="SM00387">
    <property type="entry name" value="HATPase_c"/>
    <property type="match status" value="1"/>
</dbReference>
<keyword evidence="9" id="KW-0175">Coiled coil</keyword>
<dbReference type="GO" id="GO:0005524">
    <property type="term" value="F:ATP binding"/>
    <property type="evidence" value="ECO:0007669"/>
    <property type="project" value="UniProtKB-KW"/>
</dbReference>
<proteinExistence type="predicted"/>
<evidence type="ECO:0000256" key="2">
    <source>
        <dbReference type="ARBA" id="ARBA00012438"/>
    </source>
</evidence>
<dbReference type="Gene3D" id="3.30.565.10">
    <property type="entry name" value="Histidine kinase-like ATPase, C-terminal domain"/>
    <property type="match status" value="1"/>
</dbReference>
<organism evidence="13 14">
    <name type="scientific">Flavivirga aquimarina</name>
    <dbReference type="NCBI Taxonomy" id="2027862"/>
    <lineage>
        <taxon>Bacteria</taxon>
        <taxon>Pseudomonadati</taxon>
        <taxon>Bacteroidota</taxon>
        <taxon>Flavobacteriia</taxon>
        <taxon>Flavobacteriales</taxon>
        <taxon>Flavobacteriaceae</taxon>
        <taxon>Flavivirga</taxon>
    </lineage>
</organism>
<evidence type="ECO:0000256" key="10">
    <source>
        <dbReference type="SAM" id="Phobius"/>
    </source>
</evidence>
<name>A0ABT8WAR4_9FLAO</name>
<keyword evidence="7 13" id="KW-0067">ATP-binding</keyword>
<sequence>MNKYCLFIAYLLLTLNINAQNDSFDVMLDSIQELRKLSKKKSLNLDDRLKYAERSSELSNEIGIDSLILLSNEKVAYLYSLKKDYEYSIKLYRKNLKLAHKLNDSLSYAYAAAGIAYGYNFYGVHIDSSLFYFKKSIKISEKINYAKLTLISLRNIALLQKDKRDYLGSDISTFKTINLLKTLPKSDENLDNLSDCYNNLGLNAKYLKLYDKAIEYHQKSLLINNELSDRYESENVNDLNKFGNYLYAKINLAEAYKEKGNYKKALSIYERLLENKDLLKKDPLSYVAVINNKAYNLFLSKNSNTKYIKSLFNKAYKISDSLNALYEITAGGNDMAEFYHAINKKDSALMLSKRSYAIGKQIKNYYEVSRALLMLSKLEEGETGKQYLYEHIKLNDSLLDIERASRNKFARIQYETDNYKDETKRLATQNILIVSIGLIIILVSALIFSIKVQITKNELLRFESEQQKANEEIYTLMLRQQSKIEEGRLIERHRISEELHDGILNRLLGSRLGLEFLTMDNHNKEKYRFYIDEIQTIEKEIRNLSHELKNTKLDADKDFVAVLKDYISNQSNLHAFQYNLHLKGTIAWDDINDYIKVNLYRIIQEAIQNVIKHAKAKTITINFYLKSNNLYVDIADDGIGFGPNLKRNGIGLLNIESRVSKLKGKLTIISKIKIGTILVIQVPLFKSL</sequence>
<evidence type="ECO:0000313" key="14">
    <source>
        <dbReference type="Proteomes" id="UP001176883"/>
    </source>
</evidence>
<feature type="domain" description="Histidine kinase" evidence="12">
    <location>
        <begin position="599"/>
        <end position="686"/>
    </location>
</feature>
<dbReference type="CDD" id="cd16917">
    <property type="entry name" value="HATPase_UhpB-NarQ-NarX-like"/>
    <property type="match status" value="1"/>
</dbReference>
<evidence type="ECO:0000256" key="6">
    <source>
        <dbReference type="ARBA" id="ARBA00022777"/>
    </source>
</evidence>
<dbReference type="Proteomes" id="UP001176883">
    <property type="component" value="Unassembled WGS sequence"/>
</dbReference>
<dbReference type="PANTHER" id="PTHR24421:SF10">
    <property type="entry name" value="NITRATE_NITRITE SENSOR PROTEIN NARQ"/>
    <property type="match status" value="1"/>
</dbReference>
<evidence type="ECO:0000256" key="11">
    <source>
        <dbReference type="SAM" id="SignalP"/>
    </source>
</evidence>
<dbReference type="EC" id="2.7.13.3" evidence="2"/>
<comment type="caution">
    <text evidence="13">The sequence shown here is derived from an EMBL/GenBank/DDBJ whole genome shotgun (WGS) entry which is preliminary data.</text>
</comment>
<keyword evidence="6" id="KW-0418">Kinase</keyword>
<dbReference type="InterPro" id="IPR036890">
    <property type="entry name" value="HATPase_C_sf"/>
</dbReference>
<evidence type="ECO:0000256" key="7">
    <source>
        <dbReference type="ARBA" id="ARBA00022840"/>
    </source>
</evidence>
<dbReference type="EMBL" id="JAUOEK010000117">
    <property type="protein sequence ID" value="MDO5970162.1"/>
    <property type="molecule type" value="Genomic_DNA"/>
</dbReference>
<gene>
    <name evidence="13" type="ORF">Q4Q35_10115</name>
</gene>
<feature type="signal peptide" evidence="11">
    <location>
        <begin position="1"/>
        <end position="19"/>
    </location>
</feature>
<evidence type="ECO:0000256" key="4">
    <source>
        <dbReference type="ARBA" id="ARBA00022679"/>
    </source>
</evidence>
<keyword evidence="10" id="KW-1133">Transmembrane helix</keyword>
<dbReference type="InterPro" id="IPR050482">
    <property type="entry name" value="Sensor_HK_TwoCompSys"/>
</dbReference>
<evidence type="ECO:0000256" key="3">
    <source>
        <dbReference type="ARBA" id="ARBA00022553"/>
    </source>
</evidence>
<keyword evidence="8" id="KW-0902">Two-component regulatory system</keyword>
<dbReference type="InterPro" id="IPR011990">
    <property type="entry name" value="TPR-like_helical_dom_sf"/>
</dbReference>
<dbReference type="PANTHER" id="PTHR24421">
    <property type="entry name" value="NITRATE/NITRITE SENSOR PROTEIN NARX-RELATED"/>
    <property type="match status" value="1"/>
</dbReference>
<keyword evidence="11" id="KW-0732">Signal</keyword>
<dbReference type="InterPro" id="IPR005467">
    <property type="entry name" value="His_kinase_dom"/>
</dbReference>
<protein>
    <recommendedName>
        <fullName evidence="2">histidine kinase</fullName>
        <ecNumber evidence="2">2.7.13.3</ecNumber>
    </recommendedName>
</protein>
<keyword evidence="10" id="KW-0472">Membrane</keyword>
<dbReference type="SMART" id="SM00028">
    <property type="entry name" value="TPR"/>
    <property type="match status" value="3"/>
</dbReference>
<feature type="transmembrane region" description="Helical" evidence="10">
    <location>
        <begin position="431"/>
        <end position="452"/>
    </location>
</feature>